<dbReference type="InterPro" id="IPR051534">
    <property type="entry name" value="CBASS_pafABC_assoc_protein"/>
</dbReference>
<dbReference type="InterPro" id="IPR026881">
    <property type="entry name" value="WYL_dom"/>
</dbReference>
<proteinExistence type="predicted"/>
<dbReference type="EMBL" id="LR215973">
    <property type="protein sequence ID" value="VFA99808.1"/>
    <property type="molecule type" value="Genomic_DNA"/>
</dbReference>
<dbReference type="Pfam" id="PF25583">
    <property type="entry name" value="WCX"/>
    <property type="match status" value="1"/>
</dbReference>
<reference evidence="3 4" key="1">
    <citation type="submission" date="2019-02" db="EMBL/GenBank/DDBJ databases">
        <authorList>
            <consortium name="Pathogen Informatics"/>
        </authorList>
    </citation>
    <scope>NUCLEOTIDE SEQUENCE [LARGE SCALE GENOMIC DNA]</scope>
    <source>
        <strain evidence="3 4">3012STDY6756504</strain>
    </source>
</reference>
<evidence type="ECO:0000313" key="3">
    <source>
        <dbReference type="EMBL" id="VFA99808.1"/>
    </source>
</evidence>
<evidence type="ECO:0000259" key="2">
    <source>
        <dbReference type="Pfam" id="PF25583"/>
    </source>
</evidence>
<gene>
    <name evidence="3" type="ORF">NCTC10797_03596</name>
</gene>
<feature type="domain" description="WCX" evidence="2">
    <location>
        <begin position="72"/>
        <end position="152"/>
    </location>
</feature>
<name>A0A4U8WD97_9NOCA</name>
<sequence>MSRTVEPHGVVLKGGQWYLVARRDQRMRTYRVSRLLEVHRLEETFERADDFDLADYWQKYLDDFDTRRHRGLAVLRLSPAGMRRLPYLAEPAVVHAAHASATAEPDGWIRVTIPIENDDQALPDILRLGADAEVLAPAALRARIADTLVTMADRYTRQVNSG</sequence>
<dbReference type="AlphaFoldDB" id="A0A4U8WD97"/>
<dbReference type="Pfam" id="PF13280">
    <property type="entry name" value="WYL"/>
    <property type="match status" value="1"/>
</dbReference>
<dbReference type="InterPro" id="IPR057727">
    <property type="entry name" value="WCX_dom"/>
</dbReference>
<dbReference type="Proteomes" id="UP000290439">
    <property type="component" value="Chromosome"/>
</dbReference>
<accession>A0A4U8WD97</accession>
<dbReference type="PANTHER" id="PTHR34580:SF1">
    <property type="entry name" value="PROTEIN PAFC"/>
    <property type="match status" value="1"/>
</dbReference>
<evidence type="ECO:0000259" key="1">
    <source>
        <dbReference type="Pfam" id="PF13280"/>
    </source>
</evidence>
<feature type="domain" description="WYL" evidence="1">
    <location>
        <begin position="2"/>
        <end position="38"/>
    </location>
</feature>
<organism evidence="3 4">
    <name type="scientific">Nocardia cyriacigeorgica</name>
    <dbReference type="NCBI Taxonomy" id="135487"/>
    <lineage>
        <taxon>Bacteria</taxon>
        <taxon>Bacillati</taxon>
        <taxon>Actinomycetota</taxon>
        <taxon>Actinomycetes</taxon>
        <taxon>Mycobacteriales</taxon>
        <taxon>Nocardiaceae</taxon>
        <taxon>Nocardia</taxon>
    </lineage>
</organism>
<protein>
    <submittedName>
        <fullName evidence="3">Uncharacterized protein</fullName>
    </submittedName>
</protein>
<evidence type="ECO:0000313" key="4">
    <source>
        <dbReference type="Proteomes" id="UP000290439"/>
    </source>
</evidence>
<dbReference type="RefSeq" id="WP_232052218.1">
    <property type="nucleotide sequence ID" value="NZ_JADLPK010000001.1"/>
</dbReference>
<dbReference type="PANTHER" id="PTHR34580">
    <property type="match status" value="1"/>
</dbReference>
<dbReference type="PROSITE" id="PS52050">
    <property type="entry name" value="WYL"/>
    <property type="match status" value="1"/>
</dbReference>